<dbReference type="InterPro" id="IPR016007">
    <property type="entry name" value="Alpha_rhamnosid"/>
</dbReference>
<reference evidence="9" key="1">
    <citation type="submission" date="2021-12" db="EMBL/GenBank/DDBJ databases">
        <authorList>
            <person name="Rodrigo-Torres L."/>
            <person name="Arahal R. D."/>
            <person name="Lucena T."/>
        </authorList>
    </citation>
    <scope>NUCLEOTIDE SEQUENCE</scope>
    <source>
        <strain evidence="9">CECT 8858</strain>
    </source>
</reference>
<dbReference type="Pfam" id="PF17389">
    <property type="entry name" value="Bac_rhamnosid6H"/>
    <property type="match status" value="1"/>
</dbReference>
<dbReference type="InterPro" id="IPR012341">
    <property type="entry name" value="6hp_glycosidase-like_sf"/>
</dbReference>
<gene>
    <name evidence="9" type="ORF">EMA8858_03047</name>
</gene>
<dbReference type="GO" id="GO:0030596">
    <property type="term" value="F:alpha-L-rhamnosidase activity"/>
    <property type="evidence" value="ECO:0007669"/>
    <property type="project" value="UniProtKB-EC"/>
</dbReference>
<feature type="signal peptide" evidence="4">
    <location>
        <begin position="1"/>
        <end position="19"/>
    </location>
</feature>
<evidence type="ECO:0000259" key="6">
    <source>
        <dbReference type="Pfam" id="PF08531"/>
    </source>
</evidence>
<keyword evidence="3 9" id="KW-0378">Hydrolase</keyword>
<name>A0ABN8EV60_9BACT</name>
<keyword evidence="9" id="KW-0326">Glycosidase</keyword>
<dbReference type="EC" id="3.2.1.40" evidence="2"/>
<proteinExistence type="predicted"/>
<accession>A0ABN8EV60</accession>
<dbReference type="Gene3D" id="2.60.420.10">
    <property type="entry name" value="Maltose phosphorylase, domain 3"/>
    <property type="match status" value="1"/>
</dbReference>
<dbReference type="Pfam" id="PF17390">
    <property type="entry name" value="Bac_rhamnosid_C"/>
    <property type="match status" value="1"/>
</dbReference>
<evidence type="ECO:0000313" key="9">
    <source>
        <dbReference type="EMBL" id="CAH0996912.1"/>
    </source>
</evidence>
<dbReference type="InterPro" id="IPR013783">
    <property type="entry name" value="Ig-like_fold"/>
</dbReference>
<feature type="domain" description="Alpha-L-rhamnosidase six-hairpin glycosidase" evidence="7">
    <location>
        <begin position="470"/>
        <end position="810"/>
    </location>
</feature>
<dbReference type="Proteomes" id="UP000837932">
    <property type="component" value="Unassembled WGS sequence"/>
</dbReference>
<dbReference type="InterPro" id="IPR008902">
    <property type="entry name" value="Rhamnosid_concanavalin"/>
</dbReference>
<sequence>MKKILFSVLALLLFINTNAQTIEKLRCEYEEKPLGLDVINPRLSWQIKSVTRGTKQTAYQILVADSEANIKKDNGNLWNSGVVKSDQSLWVNYNGKPLESRKRYFWKVKIWNEKNKPTVYSDISWWEMGLLQKTDWSAHWIGKNGTEGKPPKSVELQKEFNLAKRAVRARIYVTGLGAYHLIFNGKKVGQDILTPGWTNYLKTIHYQTYEIAADDLSIGVNFITATLGNAWWSGGMGWGGGKFAYSDGPCRLLFQMELEFYDGSRQTVISDGSWKTRLSPIVSNSIYNGEVYDARLEYGKDWQNAAIMDDVENKTTLFSTNEKDQVNNKNEESEIFSTKNINLKSSLVPQIQVQQEIKAIKITEPRKGHFVFDFGQNLVGFTHLKVEGKAGKEIEMKFAELLTEKGLVDQANLRSIRPTDKYILKGYGVEEWEPKFTYHGFRYVEVEGLPKKPDENTLVAKVIYSSVPFTGNFACSEDILNKIYKNITWGQRSNMHSVPTDCPQRDERLGWMGDAQIFAPTASYIMNMNGFFAKWERDIVDSQHSSGYVYDVNPKMVVGGPSKPAWGDAVVIVPYRMYQFYGDKRIIEENYESMKRWVEYLNNHPNTQKNGIYHFQTGEGDKAWYGYGDWVPVETSPTKPIGGSYQFFSNKLLGEMAKVIGKTADAQKYTDVAKKVGDKYNEIYFDAQSKNYQGKTQGANLIPLSLGITKDTDRLAVAQNIAENVRSKDNHLSTGFISTEMLLPSLSEAGEHELAYKVAVQKTYPSLGYMVEKGATTMWELWNSDTEKPEGMNSRNHFAYGSIGEWFYAYLAGIKIDPQSAGFKHFIVAPMPAGNLTWAEGSYDSNYGKISTRWDLQGTKFILKVNIPTNSSAQIQLPAKGKTINNIKESGKPFTIKNKPAKVEGITFVKIEKDKAIFEVVGGNYEFVVE</sequence>
<evidence type="ECO:0000259" key="7">
    <source>
        <dbReference type="Pfam" id="PF17389"/>
    </source>
</evidence>
<dbReference type="Pfam" id="PF25788">
    <property type="entry name" value="Ig_Rha78A_N"/>
    <property type="match status" value="1"/>
</dbReference>
<dbReference type="InterPro" id="IPR008928">
    <property type="entry name" value="6-hairpin_glycosidase_sf"/>
</dbReference>
<comment type="catalytic activity">
    <reaction evidence="1">
        <text>Hydrolysis of terminal non-reducing alpha-L-rhamnose residues in alpha-L-rhamnosides.</text>
        <dbReference type="EC" id="3.2.1.40"/>
    </reaction>
</comment>
<dbReference type="PIRSF" id="PIRSF010631">
    <property type="entry name" value="A-rhamnsds"/>
    <property type="match status" value="1"/>
</dbReference>
<dbReference type="Gene3D" id="1.50.10.10">
    <property type="match status" value="1"/>
</dbReference>
<dbReference type="Gene3D" id="2.60.120.260">
    <property type="entry name" value="Galactose-binding domain-like"/>
    <property type="match status" value="2"/>
</dbReference>
<organism evidence="9 10">
    <name type="scientific">Emticicia aquatica</name>
    <dbReference type="NCBI Taxonomy" id="1681835"/>
    <lineage>
        <taxon>Bacteria</taxon>
        <taxon>Pseudomonadati</taxon>
        <taxon>Bacteroidota</taxon>
        <taxon>Cytophagia</taxon>
        <taxon>Cytophagales</taxon>
        <taxon>Leadbetterellaceae</taxon>
        <taxon>Emticicia</taxon>
    </lineage>
</organism>
<dbReference type="PANTHER" id="PTHR33307">
    <property type="entry name" value="ALPHA-RHAMNOSIDASE (EUROFUNG)"/>
    <property type="match status" value="1"/>
</dbReference>
<evidence type="ECO:0000313" key="10">
    <source>
        <dbReference type="Proteomes" id="UP000837932"/>
    </source>
</evidence>
<evidence type="ECO:0000259" key="5">
    <source>
        <dbReference type="Pfam" id="PF05592"/>
    </source>
</evidence>
<dbReference type="Gene3D" id="2.60.40.10">
    <property type="entry name" value="Immunoglobulins"/>
    <property type="match status" value="1"/>
</dbReference>
<evidence type="ECO:0000256" key="1">
    <source>
        <dbReference type="ARBA" id="ARBA00001445"/>
    </source>
</evidence>
<evidence type="ECO:0000259" key="8">
    <source>
        <dbReference type="Pfam" id="PF17390"/>
    </source>
</evidence>
<evidence type="ECO:0000256" key="4">
    <source>
        <dbReference type="SAM" id="SignalP"/>
    </source>
</evidence>
<dbReference type="InterPro" id="IPR013737">
    <property type="entry name" value="Bac_rhamnosid_N"/>
</dbReference>
<keyword evidence="4" id="KW-0732">Signal</keyword>
<comment type="caution">
    <text evidence="9">The sequence shown here is derived from an EMBL/GenBank/DDBJ whole genome shotgun (WGS) entry which is preliminary data.</text>
</comment>
<evidence type="ECO:0000256" key="2">
    <source>
        <dbReference type="ARBA" id="ARBA00012652"/>
    </source>
</evidence>
<keyword evidence="10" id="KW-1185">Reference proteome</keyword>
<dbReference type="Pfam" id="PF05592">
    <property type="entry name" value="Bac_rhamnosid"/>
    <property type="match status" value="1"/>
</dbReference>
<dbReference type="EMBL" id="CAKLPY010000002">
    <property type="protein sequence ID" value="CAH0996912.1"/>
    <property type="molecule type" value="Genomic_DNA"/>
</dbReference>
<feature type="domain" description="Bacterial alpha-L-rhamnosidase N-terminal" evidence="6">
    <location>
        <begin position="165"/>
        <end position="324"/>
    </location>
</feature>
<dbReference type="InterPro" id="IPR035396">
    <property type="entry name" value="Bac_rhamnosid6H"/>
</dbReference>
<evidence type="ECO:0000256" key="3">
    <source>
        <dbReference type="ARBA" id="ARBA00022801"/>
    </source>
</evidence>
<dbReference type="SUPFAM" id="SSF48208">
    <property type="entry name" value="Six-hairpin glycosidases"/>
    <property type="match status" value="1"/>
</dbReference>
<feature type="domain" description="Alpha-L-rhamnosidase concanavalin-like" evidence="5">
    <location>
        <begin position="366"/>
        <end position="464"/>
    </location>
</feature>
<feature type="domain" description="Alpha-L-rhamnosidase C-terminal" evidence="8">
    <location>
        <begin position="815"/>
        <end position="889"/>
    </location>
</feature>
<dbReference type="InterPro" id="IPR035398">
    <property type="entry name" value="Bac_rhamnosid_C"/>
</dbReference>
<dbReference type="PANTHER" id="PTHR33307:SF6">
    <property type="entry name" value="ALPHA-RHAMNOSIDASE (EUROFUNG)-RELATED"/>
    <property type="match status" value="1"/>
</dbReference>
<dbReference type="Pfam" id="PF08531">
    <property type="entry name" value="Bac_rhamnosid_N"/>
    <property type="match status" value="1"/>
</dbReference>
<dbReference type="RefSeq" id="WP_238807459.1">
    <property type="nucleotide sequence ID" value="NZ_CAKLPY010000002.1"/>
</dbReference>
<feature type="chain" id="PRO_5047086368" description="alpha-L-rhamnosidase" evidence="4">
    <location>
        <begin position="20"/>
        <end position="930"/>
    </location>
</feature>
<protein>
    <recommendedName>
        <fullName evidence="2">alpha-L-rhamnosidase</fullName>
        <ecNumber evidence="2">3.2.1.40</ecNumber>
    </recommendedName>
</protein>